<dbReference type="InterPro" id="IPR001647">
    <property type="entry name" value="HTH_TetR"/>
</dbReference>
<name>A0ABQ4A6B4_9ACTN</name>
<sequence>MRSESTRRAILEATRDELAASGYDKLSIDRIAAAAGAGKQTVYRWYPTKSALVADCLLEGYVLPTTSIDVPDTGDIRRDLGDWLRAFAEGLDHPQNAALIRACTAAAADNDEVAAKFYENATAATETALTERLHAAELAGQLKKDAPAVAVAEALIGAMLFRLLTRQRATVAFTEGLTEAVMAGIALTPSPAQR</sequence>
<dbReference type="PRINTS" id="PR00455">
    <property type="entry name" value="HTHTETR"/>
</dbReference>
<dbReference type="Pfam" id="PF00440">
    <property type="entry name" value="TetR_N"/>
    <property type="match status" value="1"/>
</dbReference>
<dbReference type="Gene3D" id="1.10.357.10">
    <property type="entry name" value="Tetracycline Repressor, domain 2"/>
    <property type="match status" value="1"/>
</dbReference>
<feature type="DNA-binding region" description="H-T-H motif" evidence="4">
    <location>
        <begin position="27"/>
        <end position="46"/>
    </location>
</feature>
<dbReference type="PANTHER" id="PTHR30055:SF148">
    <property type="entry name" value="TETR-FAMILY TRANSCRIPTIONAL REGULATOR"/>
    <property type="match status" value="1"/>
</dbReference>
<dbReference type="PANTHER" id="PTHR30055">
    <property type="entry name" value="HTH-TYPE TRANSCRIPTIONAL REGULATOR RUTR"/>
    <property type="match status" value="1"/>
</dbReference>
<gene>
    <name evidence="6" type="ORF">Ahu01nite_094920</name>
</gene>
<dbReference type="PROSITE" id="PS50977">
    <property type="entry name" value="HTH_TETR_2"/>
    <property type="match status" value="1"/>
</dbReference>
<protein>
    <submittedName>
        <fullName evidence="6">TetR family transcriptional regulator</fullName>
    </submittedName>
</protein>
<dbReference type="InterPro" id="IPR011075">
    <property type="entry name" value="TetR_C"/>
</dbReference>
<dbReference type="InterPro" id="IPR009057">
    <property type="entry name" value="Homeodomain-like_sf"/>
</dbReference>
<dbReference type="Pfam" id="PF16859">
    <property type="entry name" value="TetR_C_11"/>
    <property type="match status" value="1"/>
</dbReference>
<dbReference type="Proteomes" id="UP000603200">
    <property type="component" value="Unassembled WGS sequence"/>
</dbReference>
<evidence type="ECO:0000313" key="6">
    <source>
        <dbReference type="EMBL" id="GIE26390.1"/>
    </source>
</evidence>
<dbReference type="SUPFAM" id="SSF48498">
    <property type="entry name" value="Tetracyclin repressor-like, C-terminal domain"/>
    <property type="match status" value="1"/>
</dbReference>
<comment type="caution">
    <text evidence="6">The sequence shown here is derived from an EMBL/GenBank/DDBJ whole genome shotgun (WGS) entry which is preliminary data.</text>
</comment>
<feature type="domain" description="HTH tetR-type" evidence="5">
    <location>
        <begin position="4"/>
        <end position="64"/>
    </location>
</feature>
<evidence type="ECO:0000256" key="2">
    <source>
        <dbReference type="ARBA" id="ARBA00023125"/>
    </source>
</evidence>
<dbReference type="SUPFAM" id="SSF46689">
    <property type="entry name" value="Homeodomain-like"/>
    <property type="match status" value="1"/>
</dbReference>
<dbReference type="InterPro" id="IPR036271">
    <property type="entry name" value="Tet_transcr_reg_TetR-rel_C_sf"/>
</dbReference>
<evidence type="ECO:0000256" key="3">
    <source>
        <dbReference type="ARBA" id="ARBA00023163"/>
    </source>
</evidence>
<evidence type="ECO:0000313" key="7">
    <source>
        <dbReference type="Proteomes" id="UP000603200"/>
    </source>
</evidence>
<evidence type="ECO:0000256" key="4">
    <source>
        <dbReference type="PROSITE-ProRule" id="PRU00335"/>
    </source>
</evidence>
<dbReference type="InterPro" id="IPR050109">
    <property type="entry name" value="HTH-type_TetR-like_transc_reg"/>
</dbReference>
<accession>A0ABQ4A6B4</accession>
<dbReference type="EMBL" id="BOMN01000143">
    <property type="protein sequence ID" value="GIE26390.1"/>
    <property type="molecule type" value="Genomic_DNA"/>
</dbReference>
<dbReference type="Gene3D" id="1.10.10.60">
    <property type="entry name" value="Homeodomain-like"/>
    <property type="match status" value="1"/>
</dbReference>
<evidence type="ECO:0000259" key="5">
    <source>
        <dbReference type="PROSITE" id="PS50977"/>
    </source>
</evidence>
<keyword evidence="1" id="KW-0805">Transcription regulation</keyword>
<reference evidence="6 7" key="1">
    <citation type="submission" date="2021-01" db="EMBL/GenBank/DDBJ databases">
        <title>Whole genome shotgun sequence of Actinoplanes humidus NBRC 14915.</title>
        <authorList>
            <person name="Komaki H."/>
            <person name="Tamura T."/>
        </authorList>
    </citation>
    <scope>NUCLEOTIDE SEQUENCE [LARGE SCALE GENOMIC DNA]</scope>
    <source>
        <strain evidence="6 7">NBRC 14915</strain>
    </source>
</reference>
<keyword evidence="7" id="KW-1185">Reference proteome</keyword>
<evidence type="ECO:0000256" key="1">
    <source>
        <dbReference type="ARBA" id="ARBA00023015"/>
    </source>
</evidence>
<proteinExistence type="predicted"/>
<organism evidence="6 7">
    <name type="scientific">Winogradskya humida</name>
    <dbReference type="NCBI Taxonomy" id="113566"/>
    <lineage>
        <taxon>Bacteria</taxon>
        <taxon>Bacillati</taxon>
        <taxon>Actinomycetota</taxon>
        <taxon>Actinomycetes</taxon>
        <taxon>Micromonosporales</taxon>
        <taxon>Micromonosporaceae</taxon>
        <taxon>Winogradskya</taxon>
    </lineage>
</organism>
<keyword evidence="3" id="KW-0804">Transcription</keyword>
<keyword evidence="2 4" id="KW-0238">DNA-binding</keyword>